<keyword evidence="5 6" id="KW-0472">Membrane</keyword>
<evidence type="ECO:0000256" key="3">
    <source>
        <dbReference type="ARBA" id="ARBA00022989"/>
    </source>
</evidence>
<evidence type="ECO:0000256" key="4">
    <source>
        <dbReference type="ARBA" id="ARBA00023002"/>
    </source>
</evidence>
<dbReference type="PROSITE" id="PS51384">
    <property type="entry name" value="FAD_FR"/>
    <property type="match status" value="1"/>
</dbReference>
<feature type="transmembrane region" description="Helical" evidence="6">
    <location>
        <begin position="505"/>
        <end position="525"/>
    </location>
</feature>
<dbReference type="OrthoDB" id="43484at2759"/>
<comment type="caution">
    <text evidence="8">The sequence shown here is derived from an EMBL/GenBank/DDBJ whole genome shotgun (WGS) entry which is preliminary data.</text>
</comment>
<name>A0A9N8HLH0_9STRA</name>
<dbReference type="Proteomes" id="UP001153069">
    <property type="component" value="Unassembled WGS sequence"/>
</dbReference>
<feature type="transmembrane region" description="Helical" evidence="6">
    <location>
        <begin position="191"/>
        <end position="209"/>
    </location>
</feature>
<keyword evidence="3 6" id="KW-1133">Transmembrane helix</keyword>
<comment type="subcellular location">
    <subcellularLocation>
        <location evidence="1">Membrane</location>
        <topology evidence="1">Multi-pass membrane protein</topology>
    </subcellularLocation>
</comment>
<dbReference type="GO" id="GO:0005886">
    <property type="term" value="C:plasma membrane"/>
    <property type="evidence" value="ECO:0007669"/>
    <property type="project" value="TreeGrafter"/>
</dbReference>
<dbReference type="Gene3D" id="2.40.30.10">
    <property type="entry name" value="Translation factors"/>
    <property type="match status" value="1"/>
</dbReference>
<dbReference type="Pfam" id="PF08022">
    <property type="entry name" value="FAD_binding_8"/>
    <property type="match status" value="1"/>
</dbReference>
<feature type="transmembrane region" description="Helical" evidence="6">
    <location>
        <begin position="221"/>
        <end position="240"/>
    </location>
</feature>
<dbReference type="EMBL" id="CAICTM010000808">
    <property type="protein sequence ID" value="CAB9516820.1"/>
    <property type="molecule type" value="Genomic_DNA"/>
</dbReference>
<feature type="transmembrane region" description="Helical" evidence="6">
    <location>
        <begin position="105"/>
        <end position="127"/>
    </location>
</feature>
<evidence type="ECO:0000256" key="6">
    <source>
        <dbReference type="SAM" id="Phobius"/>
    </source>
</evidence>
<feature type="domain" description="FAD-binding FR-type" evidence="7">
    <location>
        <begin position="272"/>
        <end position="385"/>
    </location>
</feature>
<evidence type="ECO:0000256" key="5">
    <source>
        <dbReference type="ARBA" id="ARBA00023136"/>
    </source>
</evidence>
<dbReference type="InterPro" id="IPR050369">
    <property type="entry name" value="RBOH/FRE"/>
</dbReference>
<evidence type="ECO:0000313" key="9">
    <source>
        <dbReference type="Proteomes" id="UP001153069"/>
    </source>
</evidence>
<dbReference type="InterPro" id="IPR017927">
    <property type="entry name" value="FAD-bd_FR_type"/>
</dbReference>
<reference evidence="8" key="1">
    <citation type="submission" date="2020-06" db="EMBL/GenBank/DDBJ databases">
        <authorList>
            <consortium name="Plant Systems Biology data submission"/>
        </authorList>
    </citation>
    <scope>NUCLEOTIDE SEQUENCE</scope>
    <source>
        <strain evidence="8">D6</strain>
    </source>
</reference>
<dbReference type="InterPro" id="IPR013112">
    <property type="entry name" value="FAD-bd_8"/>
</dbReference>
<dbReference type="InterPro" id="IPR039261">
    <property type="entry name" value="FNR_nucleotide-bd"/>
</dbReference>
<dbReference type="Pfam" id="PF01794">
    <property type="entry name" value="Ferric_reduct"/>
    <property type="match status" value="1"/>
</dbReference>
<keyword evidence="2 6" id="KW-0812">Transmembrane</keyword>
<protein>
    <submittedName>
        <fullName evidence="8">Oxidase homolog protein</fullName>
    </submittedName>
</protein>
<dbReference type="PANTHER" id="PTHR11972">
    <property type="entry name" value="NADPH OXIDASE"/>
    <property type="match status" value="1"/>
</dbReference>
<feature type="transmembrane region" description="Helical" evidence="6">
    <location>
        <begin position="545"/>
        <end position="562"/>
    </location>
</feature>
<evidence type="ECO:0000256" key="2">
    <source>
        <dbReference type="ARBA" id="ARBA00022692"/>
    </source>
</evidence>
<feature type="transmembrane region" description="Helical" evidence="6">
    <location>
        <begin position="594"/>
        <end position="613"/>
    </location>
</feature>
<dbReference type="InterPro" id="IPR013130">
    <property type="entry name" value="Fe3_Rdtase_TM_dom"/>
</dbReference>
<dbReference type="InterPro" id="IPR017938">
    <property type="entry name" value="Riboflavin_synthase-like_b-brl"/>
</dbReference>
<dbReference type="SUPFAM" id="SSF52343">
    <property type="entry name" value="Ferredoxin reductase-like, C-terminal NADP-linked domain"/>
    <property type="match status" value="1"/>
</dbReference>
<feature type="transmembrane region" description="Helical" evidence="6">
    <location>
        <begin position="147"/>
        <end position="170"/>
    </location>
</feature>
<keyword evidence="4" id="KW-0560">Oxidoreductase</keyword>
<feature type="transmembrane region" description="Helical" evidence="6">
    <location>
        <begin position="569"/>
        <end position="588"/>
    </location>
</feature>
<dbReference type="Gene3D" id="3.40.50.80">
    <property type="entry name" value="Nucleotide-binding domain of ferredoxin-NADP reductase (FNR) module"/>
    <property type="match status" value="2"/>
</dbReference>
<dbReference type="SUPFAM" id="SSF63380">
    <property type="entry name" value="Riboflavin synthase domain-like"/>
    <property type="match status" value="1"/>
</dbReference>
<accession>A0A9N8HLH0</accession>
<keyword evidence="9" id="KW-1185">Reference proteome</keyword>
<feature type="transmembrane region" description="Helical" evidence="6">
    <location>
        <begin position="57"/>
        <end position="77"/>
    </location>
</feature>
<dbReference type="GO" id="GO:0016491">
    <property type="term" value="F:oxidoreductase activity"/>
    <property type="evidence" value="ECO:0007669"/>
    <property type="project" value="UniProtKB-KW"/>
</dbReference>
<evidence type="ECO:0000259" key="7">
    <source>
        <dbReference type="PROSITE" id="PS51384"/>
    </source>
</evidence>
<sequence length="874" mass="100386">MEGTKLLEEDRSSFSNTESISVESKDAEQELFARARSYLNLGRCYRIFTFLFAERKLVVFFWVHFMCTMIIWTHFALTKFQEQEDTVPEGAPRYWWKRLVPPLEFGSMHAILFQMALIPLTMSRYSISALSGSFVNRFIPLNRSVRIHIHLGYTMVGIVFLATVFFFAFFGLLCSDGDQKFCSKFTDEIMITGYVILGMLLIIGGTSYFRHYIPYEVFYGIHHLVFILYFLTVAHTLDVVQRNKARQRSQTFKWFSATLLFYFCDRAAMHLNHKYKARLVASSVVTGRKDSGKMIILRLRRPALFNFKPGQSAFLRLKDIDIHWHPFSVASSPASEFLEFYIEVYKDRSWTNKLWEILQEENEIAQEARQIEFEVMGPYGTGLAKTSDYSHALAIGSGTGIVPILSLFKQHVRQLLKLDPATYLRVLEEQQDKMIQVQRALQPRKGSLASKLSHPCSQRHQQEKASLSDSIRDVFAKHSELRRWGELRRNMKDIRKKTSEATRSIYCTVILSIMPVFGVSLLGLTISWNTVNFDLRFGMIETLEALTALFQLLFALVAIFIWDSNHIFAYVDTVLCVVSPFADWYWFLVYSENGTLSATEILLYCLLTGYMTVRLWDMTVKPRYTSWRTYAADDGFNALEKLHMVWVTRSASLVSQVLPDVDQIWRKLVSQWGEENARTVCQISVYVTEKDTVQCQLLMNELAETRLGEFIHFERPDFGSLIEDHSLDLISSRPKSTSVLAFCGSPELSAEIHHEKISNDMLLAITGSKQHQMEFVSESYGGSKPNKATTSSVQKAFDTAQTELRLNTSYSSMGYAVDYLFDSELSTNAHEPTMRLSTKTTVGTSSSGSSNSRRRFLTKRETIAFTEVPMEIEI</sequence>
<dbReference type="AlphaFoldDB" id="A0A9N8HLH0"/>
<proteinExistence type="predicted"/>
<dbReference type="CDD" id="cd06186">
    <property type="entry name" value="NOX_Duox_like_FAD_NADP"/>
    <property type="match status" value="1"/>
</dbReference>
<evidence type="ECO:0000313" key="8">
    <source>
        <dbReference type="EMBL" id="CAB9516820.1"/>
    </source>
</evidence>
<gene>
    <name evidence="8" type="ORF">SEMRO_809_G205570.1</name>
</gene>
<organism evidence="8 9">
    <name type="scientific">Seminavis robusta</name>
    <dbReference type="NCBI Taxonomy" id="568900"/>
    <lineage>
        <taxon>Eukaryota</taxon>
        <taxon>Sar</taxon>
        <taxon>Stramenopiles</taxon>
        <taxon>Ochrophyta</taxon>
        <taxon>Bacillariophyta</taxon>
        <taxon>Bacillariophyceae</taxon>
        <taxon>Bacillariophycidae</taxon>
        <taxon>Naviculales</taxon>
        <taxon>Naviculaceae</taxon>
        <taxon>Seminavis</taxon>
    </lineage>
</organism>
<evidence type="ECO:0000256" key="1">
    <source>
        <dbReference type="ARBA" id="ARBA00004141"/>
    </source>
</evidence>